<dbReference type="GO" id="GO:0005634">
    <property type="term" value="C:nucleus"/>
    <property type="evidence" value="ECO:0007669"/>
    <property type="project" value="TreeGrafter"/>
</dbReference>
<evidence type="ECO:0000313" key="3">
    <source>
        <dbReference type="Proteomes" id="UP000829720"/>
    </source>
</evidence>
<feature type="region of interest" description="Disordered" evidence="1">
    <location>
        <begin position="169"/>
        <end position="245"/>
    </location>
</feature>
<evidence type="ECO:0000256" key="1">
    <source>
        <dbReference type="SAM" id="MobiDB-lite"/>
    </source>
</evidence>
<organism evidence="2 3">
    <name type="scientific">Albula goreensis</name>
    <dbReference type="NCBI Taxonomy" id="1534307"/>
    <lineage>
        <taxon>Eukaryota</taxon>
        <taxon>Metazoa</taxon>
        <taxon>Chordata</taxon>
        <taxon>Craniata</taxon>
        <taxon>Vertebrata</taxon>
        <taxon>Euteleostomi</taxon>
        <taxon>Actinopterygii</taxon>
        <taxon>Neopterygii</taxon>
        <taxon>Teleostei</taxon>
        <taxon>Albuliformes</taxon>
        <taxon>Albulidae</taxon>
        <taxon>Albula</taxon>
    </lineage>
</organism>
<accession>A0A8T3CSE8</accession>
<comment type="caution">
    <text evidence="2">The sequence shown here is derived from an EMBL/GenBank/DDBJ whole genome shotgun (WGS) entry which is preliminary data.</text>
</comment>
<protein>
    <submittedName>
        <fullName evidence="2">Uncharacterized protein</fullName>
    </submittedName>
</protein>
<dbReference type="Proteomes" id="UP000829720">
    <property type="component" value="Unassembled WGS sequence"/>
</dbReference>
<reference evidence="2" key="1">
    <citation type="submission" date="2021-01" db="EMBL/GenBank/DDBJ databases">
        <authorList>
            <person name="Zahm M."/>
            <person name="Roques C."/>
            <person name="Cabau C."/>
            <person name="Klopp C."/>
            <person name="Donnadieu C."/>
            <person name="Jouanno E."/>
            <person name="Lampietro C."/>
            <person name="Louis A."/>
            <person name="Herpin A."/>
            <person name="Echchiki A."/>
            <person name="Berthelot C."/>
            <person name="Parey E."/>
            <person name="Roest-Crollius H."/>
            <person name="Braasch I."/>
            <person name="Postlethwait J."/>
            <person name="Bobe J."/>
            <person name="Montfort J."/>
            <person name="Bouchez O."/>
            <person name="Begum T."/>
            <person name="Mejri S."/>
            <person name="Adams A."/>
            <person name="Chen W.-J."/>
            <person name="Guiguen Y."/>
        </authorList>
    </citation>
    <scope>NUCLEOTIDE SEQUENCE</scope>
    <source>
        <tissue evidence="2">Blood</tissue>
    </source>
</reference>
<dbReference type="PANTHER" id="PTHR14383">
    <property type="entry name" value="SWAP-70 RECOMBINASE"/>
    <property type="match status" value="1"/>
</dbReference>
<feature type="compositionally biased region" description="Basic and acidic residues" evidence="1">
    <location>
        <begin position="171"/>
        <end position="186"/>
    </location>
</feature>
<feature type="compositionally biased region" description="Basic and acidic residues" evidence="1">
    <location>
        <begin position="101"/>
        <end position="139"/>
    </location>
</feature>
<gene>
    <name evidence="2" type="ORF">AGOR_G00181600</name>
</gene>
<evidence type="ECO:0000313" key="2">
    <source>
        <dbReference type="EMBL" id="KAI1888103.1"/>
    </source>
</evidence>
<sequence>MAQKEKEAEQQRKRIQELEVTQQKMEAALDAEIQARMEEEKARLEQERLRQEEEEKLKQLQLLQQEQDAKLLRAEKEKPSTEPQQRPSASALDAASQELQTLRETRERSSQHPGGKEKHSAKDREQKPRREKEKIDSCVQEAKEKLRNASRYVKHWNVRLNRLMTPITPGDRFEYRQSTKHNKDNSDGAFSSREFVTRCKTSVTQESHDSDSQSSEEEADLQEQLKAVKLSDSDQTRVQQVNQGH</sequence>
<keyword evidence="3" id="KW-1185">Reference proteome</keyword>
<feature type="region of interest" description="Disordered" evidence="1">
    <location>
        <begin position="31"/>
        <end position="139"/>
    </location>
</feature>
<dbReference type="PANTHER" id="PTHR14383:SF2">
    <property type="entry name" value="DIFFERENTIALLY EXPRESSED IN FDCP 6 HOMOLOG"/>
    <property type="match status" value="1"/>
</dbReference>
<dbReference type="GO" id="GO:0005737">
    <property type="term" value="C:cytoplasm"/>
    <property type="evidence" value="ECO:0007669"/>
    <property type="project" value="TreeGrafter"/>
</dbReference>
<feature type="compositionally biased region" description="Polar residues" evidence="1">
    <location>
        <begin position="236"/>
        <end position="245"/>
    </location>
</feature>
<dbReference type="EMBL" id="JAERUA010000017">
    <property type="protein sequence ID" value="KAI1888103.1"/>
    <property type="molecule type" value="Genomic_DNA"/>
</dbReference>
<proteinExistence type="predicted"/>
<feature type="compositionally biased region" description="Basic and acidic residues" evidence="1">
    <location>
        <begin position="33"/>
        <end position="58"/>
    </location>
</feature>
<feature type="compositionally biased region" description="Basic and acidic residues" evidence="1">
    <location>
        <begin position="67"/>
        <end position="80"/>
    </location>
</feature>
<name>A0A8T3CSE8_9TELE</name>
<dbReference type="OrthoDB" id="8434295at2759"/>
<dbReference type="AlphaFoldDB" id="A0A8T3CSE8"/>